<accession>A0AC59Y4W6</accession>
<organism evidence="1 2">
    <name type="scientific">Rangifer tarandus platyrhynchus</name>
    <name type="common">Svalbard reindeer</name>
    <dbReference type="NCBI Taxonomy" id="3082113"/>
    <lineage>
        <taxon>Eukaryota</taxon>
        <taxon>Metazoa</taxon>
        <taxon>Chordata</taxon>
        <taxon>Craniata</taxon>
        <taxon>Vertebrata</taxon>
        <taxon>Euteleostomi</taxon>
        <taxon>Mammalia</taxon>
        <taxon>Eutheria</taxon>
        <taxon>Laurasiatheria</taxon>
        <taxon>Artiodactyla</taxon>
        <taxon>Ruminantia</taxon>
        <taxon>Pecora</taxon>
        <taxon>Cervidae</taxon>
        <taxon>Odocoileinae</taxon>
        <taxon>Rangifer</taxon>
    </lineage>
</organism>
<evidence type="ECO:0000313" key="2">
    <source>
        <dbReference type="Proteomes" id="UP001162501"/>
    </source>
</evidence>
<evidence type="ECO:0000313" key="1">
    <source>
        <dbReference type="EMBL" id="CAM9386935.1"/>
    </source>
</evidence>
<name>A0AC59Y4W6_RANTA</name>
<protein>
    <submittedName>
        <fullName evidence="1">Uncharacterized protein</fullName>
    </submittedName>
</protein>
<sequence>MRERVRVMAVRERRGKSVVLKVSTKMPYPEDAMRQRTGLMERVASEDAPRTQGGGSSAAHAASSAEDAQRSRPPHPAPTTSPAAPGHSVRPGAPPLIGCAAGRK</sequence>
<reference evidence="1" key="1">
    <citation type="submission" date="2023-05" db="EMBL/GenBank/DDBJ databases">
        <authorList>
            <consortium name="ELIXIR-Norway"/>
        </authorList>
    </citation>
    <scope>NUCLEOTIDE SEQUENCE</scope>
</reference>
<gene>
    <name evidence="1" type="ORF">MRATA1EN22A_LOCUS1803</name>
</gene>
<dbReference type="Proteomes" id="UP001162501">
    <property type="component" value="Chromosome 10"/>
</dbReference>
<dbReference type="EMBL" id="OX596094">
    <property type="protein sequence ID" value="CAM9386935.1"/>
    <property type="molecule type" value="Genomic_DNA"/>
</dbReference>
<reference evidence="1" key="2">
    <citation type="submission" date="2025-03" db="EMBL/GenBank/DDBJ databases">
        <authorList>
            <consortium name="ELIXIR-Norway"/>
            <consortium name="Elixir Norway"/>
        </authorList>
    </citation>
    <scope>NUCLEOTIDE SEQUENCE</scope>
</reference>
<proteinExistence type="predicted"/>